<reference evidence="2" key="1">
    <citation type="submission" date="2015-07" db="EMBL/GenBank/DDBJ databases">
        <title>MeaNS - Measles Nucleotide Surveillance Program.</title>
        <authorList>
            <person name="Tran T."/>
            <person name="Druce J."/>
        </authorList>
    </citation>
    <scope>NUCLEOTIDE SEQUENCE</scope>
    <source>
        <strain evidence="2">UCB-OBI-ISO-001</strain>
        <tissue evidence="2">Gonad</tissue>
    </source>
</reference>
<feature type="compositionally biased region" description="Basic and acidic residues" evidence="1">
    <location>
        <begin position="30"/>
        <end position="39"/>
    </location>
</feature>
<name>A0A0L8FUL7_OCTBM</name>
<protein>
    <submittedName>
        <fullName evidence="2">Uncharacterized protein</fullName>
    </submittedName>
</protein>
<sequence>MATEISVNVAAEKVMEDDSSDSDVNSSEHVINHPHEPDFTKSQNCSDDLSTSSENDLPQLLHAPLNKECIPVDNSQISIRAKRGRKRRKEFTRSENKKRRNSGLSCIGTTQKFPAKKLKKSCDCKRLKCNTKISEQRRNTLFNVYWELGDINKQRQFIINCVSKHSKERKRTKSDNSRRNSSLKYCFCIDDVEVEVCKIFFLNTLSISETTVTTALKKGANGVVEGDNRGKTKRNDEQMNHRKKELRQHILSLLQVPSHYCRSSSNLLSLSSELTLSKMYDMYKEVCNEKETQPLSYTIYWQTFQSMNLSFHCPQKDRCETCEKFRNLNIEEQEKEAEKFEVHHQKAEKNCEIKTILKQKDDRTKVTAVLDLQKALPTTKSEV</sequence>
<feature type="compositionally biased region" description="Polar residues" evidence="1">
    <location>
        <begin position="40"/>
        <end position="54"/>
    </location>
</feature>
<dbReference type="PANTHER" id="PTHR10773">
    <property type="entry name" value="DNA-DIRECTED RNA POLYMERASES I, II, AND III SUBUNIT RPABC2"/>
    <property type="match status" value="1"/>
</dbReference>
<dbReference type="KEGG" id="obi:106881051"/>
<feature type="region of interest" description="Disordered" evidence="1">
    <location>
        <begin position="1"/>
        <end position="54"/>
    </location>
</feature>
<gene>
    <name evidence="2" type="ORF">OCBIM_22007424mg</name>
</gene>
<dbReference type="OrthoDB" id="6108636at2759"/>
<evidence type="ECO:0000256" key="1">
    <source>
        <dbReference type="SAM" id="MobiDB-lite"/>
    </source>
</evidence>
<dbReference type="AlphaFoldDB" id="A0A0L8FUL7"/>
<dbReference type="PANTHER" id="PTHR10773:SF19">
    <property type="match status" value="1"/>
</dbReference>
<organism evidence="2">
    <name type="scientific">Octopus bimaculoides</name>
    <name type="common">California two-spotted octopus</name>
    <dbReference type="NCBI Taxonomy" id="37653"/>
    <lineage>
        <taxon>Eukaryota</taxon>
        <taxon>Metazoa</taxon>
        <taxon>Spiralia</taxon>
        <taxon>Lophotrochozoa</taxon>
        <taxon>Mollusca</taxon>
        <taxon>Cephalopoda</taxon>
        <taxon>Coleoidea</taxon>
        <taxon>Octopodiformes</taxon>
        <taxon>Octopoda</taxon>
        <taxon>Incirrata</taxon>
        <taxon>Octopodidae</taxon>
        <taxon>Octopus</taxon>
    </lineage>
</organism>
<proteinExistence type="predicted"/>
<feature type="region of interest" description="Disordered" evidence="1">
    <location>
        <begin position="82"/>
        <end position="103"/>
    </location>
</feature>
<feature type="compositionally biased region" description="Basic residues" evidence="1">
    <location>
        <begin position="82"/>
        <end position="101"/>
    </location>
</feature>
<accession>A0A0L8FUL7</accession>
<dbReference type="EMBL" id="KQ426340">
    <property type="protein sequence ID" value="KOF68369.1"/>
    <property type="molecule type" value="Genomic_DNA"/>
</dbReference>
<evidence type="ECO:0000313" key="2">
    <source>
        <dbReference type="EMBL" id="KOF68369.1"/>
    </source>
</evidence>
<dbReference type="OMA" id="MHEREQI"/>